<dbReference type="RefSeq" id="WP_091704144.1">
    <property type="nucleotide sequence ID" value="NZ_FOJQ01000045.1"/>
</dbReference>
<keyword evidence="2" id="KW-1185">Reference proteome</keyword>
<sequence>MLTERYNIRHGEQIEFGDYIFTVMQLDGHHVKKLKWLVVRKQ</sequence>
<organism evidence="1 2">
    <name type="scientific">Anoxybacillus pushchinoensis</name>
    <dbReference type="NCBI Taxonomy" id="150248"/>
    <lineage>
        <taxon>Bacteria</taxon>
        <taxon>Bacillati</taxon>
        <taxon>Bacillota</taxon>
        <taxon>Bacilli</taxon>
        <taxon>Bacillales</taxon>
        <taxon>Anoxybacillaceae</taxon>
        <taxon>Anoxybacillus</taxon>
    </lineage>
</organism>
<evidence type="ECO:0000313" key="1">
    <source>
        <dbReference type="EMBL" id="SFA55083.1"/>
    </source>
</evidence>
<proteinExistence type="predicted"/>
<gene>
    <name evidence="1" type="ORF">SAMN05216169_10457</name>
</gene>
<protein>
    <recommendedName>
        <fullName evidence="3">Transporter-associated domain-containing protein</fullName>
    </recommendedName>
</protein>
<dbReference type="AlphaFoldDB" id="A0A1I0TU29"/>
<name>A0A1I0TU29_9BACL</name>
<dbReference type="Proteomes" id="UP000198979">
    <property type="component" value="Unassembled WGS sequence"/>
</dbReference>
<dbReference type="EMBL" id="FOJQ01000045">
    <property type="protein sequence ID" value="SFA55083.1"/>
    <property type="molecule type" value="Genomic_DNA"/>
</dbReference>
<accession>A0A1I0TU29</accession>
<evidence type="ECO:0008006" key="3">
    <source>
        <dbReference type="Google" id="ProtNLM"/>
    </source>
</evidence>
<dbReference type="STRING" id="150248.SAMN05216169_10457"/>
<reference evidence="2" key="1">
    <citation type="submission" date="2016-10" db="EMBL/GenBank/DDBJ databases">
        <authorList>
            <person name="Varghese N."/>
            <person name="Submissions S."/>
        </authorList>
    </citation>
    <scope>NUCLEOTIDE SEQUENCE [LARGE SCALE GENOMIC DNA]</scope>
    <source>
        <strain evidence="2">K1</strain>
    </source>
</reference>
<evidence type="ECO:0000313" key="2">
    <source>
        <dbReference type="Proteomes" id="UP000198979"/>
    </source>
</evidence>